<dbReference type="Pfam" id="PF01884">
    <property type="entry name" value="PcrB"/>
    <property type="match status" value="1"/>
</dbReference>
<comment type="cofactor">
    <cofactor evidence="9">
        <name>Mg(2+)</name>
        <dbReference type="ChEBI" id="CHEBI:18420"/>
    </cofactor>
</comment>
<dbReference type="Proteomes" id="UP000070520">
    <property type="component" value="Unassembled WGS sequence"/>
</dbReference>
<dbReference type="AlphaFoldDB" id="A0A133V0D1"/>
<keyword evidence="6 9" id="KW-0594">Phospholipid biosynthesis</keyword>
<dbReference type="PANTHER" id="PTHR40029:SF2">
    <property type="entry name" value="HEPTAPRENYLGLYCERYL PHOSPHATE SYNTHASE"/>
    <property type="match status" value="1"/>
</dbReference>
<feature type="binding site" evidence="9">
    <location>
        <position position="52"/>
    </location>
    <ligand>
        <name>Mg(2+)</name>
        <dbReference type="ChEBI" id="CHEBI:18420"/>
    </ligand>
</feature>
<sequence length="245" mass="25841">MNVKDYLEKIISEDGAAHLTLIDPAEQDPSTAAKMASSAVNAGTDAIMVGGSSQVGEDVLDETILKIKNEVELPIILFPASEAGVSEHADAIFFMSLLNSTDPYFITGAQRLGAPLVKKFGIEPLPMAYLIIEPGGTVGKVGKADLIPRNKPEIASNYALAARYFGMNIVYLEAGSGADKPVPPEMIEDVKKTSGLTLIIGGGIKTSTEAKELVKAGADILVTGTLIEESGDLEKEVKNIIQAIK</sequence>
<accession>A0A133V0D1</accession>
<dbReference type="UniPathway" id="UPA00940"/>
<dbReference type="GO" id="GO:0120536">
    <property type="term" value="F:heptaprenylglyceryl phosphate synthase activity"/>
    <property type="evidence" value="ECO:0007669"/>
    <property type="project" value="UniProtKB-ARBA"/>
</dbReference>
<keyword evidence="9" id="KW-0963">Cytoplasm</keyword>
<evidence type="ECO:0000313" key="10">
    <source>
        <dbReference type="EMBL" id="KXA99890.1"/>
    </source>
</evidence>
<dbReference type="PANTHER" id="PTHR40029">
    <property type="match status" value="1"/>
</dbReference>
<comment type="caution">
    <text evidence="10">The sequence shown here is derived from an EMBL/GenBank/DDBJ whole genome shotgun (WGS) entry which is preliminary data.</text>
</comment>
<dbReference type="NCBIfam" id="TIGR01768">
    <property type="entry name" value="GGGP-family"/>
    <property type="match status" value="1"/>
</dbReference>
<dbReference type="EMBL" id="LHXW01000020">
    <property type="protein sequence ID" value="KXA99890.1"/>
    <property type="molecule type" value="Genomic_DNA"/>
</dbReference>
<comment type="catalytic activity">
    <reaction evidence="8 9">
        <text>sn-glycerol 1-phosphate + (2E,6E,10E)-geranylgeranyl diphosphate = sn-3-O-(geranylgeranyl)glycerol 1-phosphate + diphosphate</text>
        <dbReference type="Rhea" id="RHEA:23404"/>
        <dbReference type="ChEBI" id="CHEBI:33019"/>
        <dbReference type="ChEBI" id="CHEBI:57677"/>
        <dbReference type="ChEBI" id="CHEBI:57685"/>
        <dbReference type="ChEBI" id="CHEBI:58756"/>
        <dbReference type="EC" id="2.5.1.41"/>
    </reaction>
</comment>
<dbReference type="CDD" id="cd02812">
    <property type="entry name" value="PcrB_like"/>
    <property type="match status" value="1"/>
</dbReference>
<protein>
    <recommendedName>
        <fullName evidence="9">Geranylgeranylglyceryl phosphate synthase</fullName>
        <shortName evidence="9">GGGP synthase</shortName>
        <shortName evidence="9">GGGPS</shortName>
        <ecNumber evidence="9">2.5.1.41</ecNumber>
    </recommendedName>
    <alternativeName>
        <fullName evidence="9">(S)-3-O-geranylgeranylglyceryl phosphate synthase</fullName>
    </alternativeName>
    <alternativeName>
        <fullName evidence="9">Phosphoglycerol geranylgeranyltransferase</fullName>
    </alternativeName>
</protein>
<keyword evidence="1 9" id="KW-0444">Lipid biosynthesis</keyword>
<evidence type="ECO:0000256" key="5">
    <source>
        <dbReference type="ARBA" id="ARBA00023098"/>
    </source>
</evidence>
<dbReference type="InterPro" id="IPR039074">
    <property type="entry name" value="GGGP/HepGP_synthase_I"/>
</dbReference>
<keyword evidence="3 9" id="KW-0479">Metal-binding</keyword>
<dbReference type="PATRIC" id="fig|1698272.3.peg.259"/>
<evidence type="ECO:0000256" key="4">
    <source>
        <dbReference type="ARBA" id="ARBA00022842"/>
    </source>
</evidence>
<keyword evidence="2 9" id="KW-0808">Transferase</keyword>
<keyword evidence="4 9" id="KW-0460">Magnesium</keyword>
<feature type="binding site" evidence="9">
    <location>
        <begin position="224"/>
        <end position="225"/>
    </location>
    <ligand>
        <name>sn-glycerol 1-phosphate</name>
        <dbReference type="ChEBI" id="CHEBI:57685"/>
    </ligand>
</feature>
<evidence type="ECO:0000256" key="3">
    <source>
        <dbReference type="ARBA" id="ARBA00022723"/>
    </source>
</evidence>
<evidence type="ECO:0000256" key="2">
    <source>
        <dbReference type="ARBA" id="ARBA00022679"/>
    </source>
</evidence>
<dbReference type="NCBIfam" id="TIGR01769">
    <property type="entry name" value="GGGP"/>
    <property type="match status" value="1"/>
</dbReference>
<evidence type="ECO:0000256" key="6">
    <source>
        <dbReference type="ARBA" id="ARBA00023209"/>
    </source>
</evidence>
<evidence type="ECO:0000313" key="11">
    <source>
        <dbReference type="Proteomes" id="UP000070520"/>
    </source>
</evidence>
<keyword evidence="5 9" id="KW-0443">Lipid metabolism</keyword>
<feature type="binding site" evidence="9">
    <location>
        <begin position="171"/>
        <end position="177"/>
    </location>
    <ligand>
        <name>sn-glycerol 1-phosphate</name>
        <dbReference type="ChEBI" id="CHEBI:57685"/>
    </ligand>
</feature>
<gene>
    <name evidence="10" type="ORF">AKJ42_02225</name>
</gene>
<evidence type="ECO:0000256" key="7">
    <source>
        <dbReference type="ARBA" id="ARBA00023264"/>
    </source>
</evidence>
<dbReference type="InterPro" id="IPR008205">
    <property type="entry name" value="GGGP_HepGP_synthase"/>
</dbReference>
<dbReference type="InterPro" id="IPR038597">
    <property type="entry name" value="GGGP/HepGP_synthase_sf"/>
</dbReference>
<feature type="binding site" evidence="9">
    <location>
        <position position="23"/>
    </location>
    <ligand>
        <name>Mg(2+)</name>
        <dbReference type="ChEBI" id="CHEBI:18420"/>
    </ligand>
</feature>
<comment type="pathway">
    <text evidence="9">Membrane lipid metabolism; glycerophospholipid metabolism.</text>
</comment>
<feature type="binding site" evidence="9">
    <location>
        <begin position="202"/>
        <end position="203"/>
    </location>
    <ligand>
        <name>sn-glycerol 1-phosphate</name>
        <dbReference type="ChEBI" id="CHEBI:57685"/>
    </ligand>
</feature>
<dbReference type="GO" id="GO:0046474">
    <property type="term" value="P:glycerophospholipid biosynthetic process"/>
    <property type="evidence" value="ECO:0007669"/>
    <property type="project" value="UniProtKB-UniRule"/>
</dbReference>
<dbReference type="FunFam" id="3.20.20.390:FF:000001">
    <property type="entry name" value="Heptaprenylglyceryl phosphate synthase"/>
    <property type="match status" value="1"/>
</dbReference>
<name>A0A133V0D1_9EURY</name>
<comment type="caution">
    <text evidence="9">Lacks conserved residue(s) required for the propagation of feature annotation.</text>
</comment>
<keyword evidence="7 9" id="KW-1208">Phospholipid metabolism</keyword>
<dbReference type="GO" id="GO:0000287">
    <property type="term" value="F:magnesium ion binding"/>
    <property type="evidence" value="ECO:0007669"/>
    <property type="project" value="UniProtKB-UniRule"/>
</dbReference>
<dbReference type="Gene3D" id="3.20.20.390">
    <property type="entry name" value="FMN-linked oxidoreductases"/>
    <property type="match status" value="1"/>
</dbReference>
<dbReference type="SUPFAM" id="SSF51395">
    <property type="entry name" value="FMN-linked oxidoreductases"/>
    <property type="match status" value="1"/>
</dbReference>
<dbReference type="EC" id="2.5.1.41" evidence="9"/>
<dbReference type="InterPro" id="IPR010946">
    <property type="entry name" value="GGGP_synth"/>
</dbReference>
<dbReference type="GO" id="GO:0005737">
    <property type="term" value="C:cytoplasm"/>
    <property type="evidence" value="ECO:0007669"/>
    <property type="project" value="UniProtKB-SubCell"/>
</dbReference>
<dbReference type="GO" id="GO:0047294">
    <property type="term" value="F:phosphoglycerol geranylgeranyltransferase activity"/>
    <property type="evidence" value="ECO:0007669"/>
    <property type="project" value="UniProtKB-UniRule"/>
</dbReference>
<comment type="similarity">
    <text evidence="9">Belongs to the GGGP/HepGP synthase family. Group II subfamily.</text>
</comment>
<dbReference type="NCBIfam" id="NF003198">
    <property type="entry name" value="PRK04169.1-2"/>
    <property type="match status" value="1"/>
</dbReference>
<evidence type="ECO:0000256" key="1">
    <source>
        <dbReference type="ARBA" id="ARBA00022516"/>
    </source>
</evidence>
<dbReference type="HAMAP" id="MF_00112">
    <property type="entry name" value="GGGP_HepGP_synthase"/>
    <property type="match status" value="1"/>
</dbReference>
<evidence type="ECO:0000256" key="8">
    <source>
        <dbReference type="ARBA" id="ARBA00047288"/>
    </source>
</evidence>
<organism evidence="10 11">
    <name type="scientific">candidate division MSBL1 archaeon SCGC-AAA261C02</name>
    <dbReference type="NCBI Taxonomy" id="1698272"/>
    <lineage>
        <taxon>Archaea</taxon>
        <taxon>Methanobacteriati</taxon>
        <taxon>Methanobacteriota</taxon>
        <taxon>candidate division MSBL1</taxon>
    </lineage>
</organism>
<evidence type="ECO:0000256" key="9">
    <source>
        <dbReference type="HAMAP-Rule" id="MF_00112"/>
    </source>
</evidence>
<comment type="function">
    <text evidence="9">Prenyltransferase that catalyzes the transfer of the geranylgeranyl moiety of geranylgeranyl diphosphate (GGPP) to the C3 hydroxyl of sn-glycerol-1-phosphate (G1P). This reaction is the first ether-bond-formation step in the biosynthesis of archaeal membrane lipids.</text>
</comment>
<comment type="subcellular location">
    <subcellularLocation>
        <location evidence="9">Cytoplasm</location>
    </subcellularLocation>
</comment>
<proteinExistence type="inferred from homology"/>
<reference evidence="10 11" key="1">
    <citation type="journal article" date="2016" name="Sci. Rep.">
        <title>Metabolic traits of an uncultured archaeal lineage -MSBL1- from brine pools of the Red Sea.</title>
        <authorList>
            <person name="Mwirichia R."/>
            <person name="Alam I."/>
            <person name="Rashid M."/>
            <person name="Vinu M."/>
            <person name="Ba-Alawi W."/>
            <person name="Anthony Kamau A."/>
            <person name="Kamanda Ngugi D."/>
            <person name="Goker M."/>
            <person name="Klenk H.P."/>
            <person name="Bajic V."/>
            <person name="Stingl U."/>
        </authorList>
    </citation>
    <scope>NUCLEOTIDE SEQUENCE [LARGE SCALE GENOMIC DNA]</scope>
    <source>
        <strain evidence="10">SCGC-AAA261C02</strain>
    </source>
</reference>
<keyword evidence="11" id="KW-1185">Reference proteome</keyword>